<keyword evidence="1" id="KW-0969">Cilium</keyword>
<sequence>MASWVKSLIRISTFEVETLQKRLAEVATRRTHVEMKISTLDAELALEIARAAQEPAFNFDLTAYKKGWAQRREQCVSELELIAHEEAGIRDSLNGAFEELKKFEHVAETTRLSKVAAELKRESAAMDEAALRLRFAG</sequence>
<reference evidence="2" key="2">
    <citation type="journal article" date="2017" name="Plant Physiol. Biochem.">
        <title>Differential oxidative and antioxidative response of duckweed Lemna minor toward plant growth promoting/inhibiting bacteria.</title>
        <authorList>
            <person name="Ishizawa H."/>
            <person name="Kuroda M."/>
            <person name="Morikawa M."/>
            <person name="Ike M."/>
        </authorList>
    </citation>
    <scope>NUCLEOTIDE SEQUENCE [LARGE SCALE GENOMIC DNA]</scope>
    <source>
        <strain evidence="2">M6</strain>
    </source>
</reference>
<reference evidence="2" key="1">
    <citation type="journal article" date="2017" name="Biotechnol. Biofuels">
        <title>Evaluation of environmental bacterial communities as a factor affecting the growth of duckweed Lemna minor.</title>
        <authorList>
            <person name="Ishizawa H."/>
            <person name="Kuroda M."/>
            <person name="Morikawa M."/>
            <person name="Ike M."/>
        </authorList>
    </citation>
    <scope>NUCLEOTIDE SEQUENCE [LARGE SCALE GENOMIC DNA]</scope>
    <source>
        <strain evidence="2">M6</strain>
    </source>
</reference>
<evidence type="ECO:0000313" key="2">
    <source>
        <dbReference type="Proteomes" id="UP000278756"/>
    </source>
</evidence>
<dbReference type="AlphaFoldDB" id="A0A3G9G421"/>
<dbReference type="Proteomes" id="UP000278756">
    <property type="component" value="Chromosome 1"/>
</dbReference>
<organism evidence="1 2">
    <name type="scientific">Asticcacaulis excentricus</name>
    <dbReference type="NCBI Taxonomy" id="78587"/>
    <lineage>
        <taxon>Bacteria</taxon>
        <taxon>Pseudomonadati</taxon>
        <taxon>Pseudomonadota</taxon>
        <taxon>Alphaproteobacteria</taxon>
        <taxon>Caulobacterales</taxon>
        <taxon>Caulobacteraceae</taxon>
        <taxon>Asticcacaulis</taxon>
    </lineage>
</organism>
<evidence type="ECO:0000313" key="1">
    <source>
        <dbReference type="EMBL" id="BBF81497.1"/>
    </source>
</evidence>
<dbReference type="RefSeq" id="WP_126422636.1">
    <property type="nucleotide sequence ID" value="NZ_AP018827.1"/>
</dbReference>
<accession>A0A3G9G421</accession>
<keyword evidence="1" id="KW-0966">Cell projection</keyword>
<gene>
    <name evidence="1" type="ORF">EM6_2098</name>
</gene>
<keyword evidence="1" id="KW-0282">Flagellum</keyword>
<dbReference type="OrthoDB" id="7172697at2"/>
<dbReference type="EMBL" id="AP018827">
    <property type="protein sequence ID" value="BBF81497.1"/>
    <property type="molecule type" value="Genomic_DNA"/>
</dbReference>
<name>A0A3G9G421_9CAUL</name>
<proteinExistence type="predicted"/>
<protein>
    <submittedName>
        <fullName evidence="1">Flagellar protein FliJ</fullName>
    </submittedName>
</protein>